<comment type="caution">
    <text evidence="1">The sequence shown here is derived from an EMBL/GenBank/DDBJ whole genome shotgun (WGS) entry which is preliminary data.</text>
</comment>
<organism evidence="1 2">
    <name type="scientific">Volvox africanus</name>
    <dbReference type="NCBI Taxonomy" id="51714"/>
    <lineage>
        <taxon>Eukaryota</taxon>
        <taxon>Viridiplantae</taxon>
        <taxon>Chlorophyta</taxon>
        <taxon>core chlorophytes</taxon>
        <taxon>Chlorophyceae</taxon>
        <taxon>CS clade</taxon>
        <taxon>Chlamydomonadales</taxon>
        <taxon>Volvocaceae</taxon>
        <taxon>Volvox</taxon>
    </lineage>
</organism>
<sequence length="141" mass="16572">MSSFLIMLDISLRYPRILDCDHVQLLEKSAVPTPSSREEAECAARLFVEEQQDEWPAEYWEMVQIAADIHLAAEARLTPVFINIHLYYWFSHFSPKLPDRLLQVSESLCKMQGHQIKLLYLCCVGQQRPDWKDDHLRSRIL</sequence>
<evidence type="ECO:0000313" key="2">
    <source>
        <dbReference type="Proteomes" id="UP001165090"/>
    </source>
</evidence>
<accession>A0ABQ5RNL7</accession>
<dbReference type="EMBL" id="BSDZ01000003">
    <property type="protein sequence ID" value="GLI59157.1"/>
    <property type="molecule type" value="Genomic_DNA"/>
</dbReference>
<gene>
    <name evidence="1" type="ORF">VaNZ11_000983</name>
</gene>
<keyword evidence="2" id="KW-1185">Reference proteome</keyword>
<protein>
    <submittedName>
        <fullName evidence="1">Uncharacterized protein</fullName>
    </submittedName>
</protein>
<proteinExistence type="predicted"/>
<name>A0ABQ5RNL7_9CHLO</name>
<reference evidence="1 2" key="1">
    <citation type="journal article" date="2023" name="IScience">
        <title>Expanded male sex-determining region conserved during the evolution of homothallism in the green alga Volvox.</title>
        <authorList>
            <person name="Yamamoto K."/>
            <person name="Matsuzaki R."/>
            <person name="Mahakham W."/>
            <person name="Heman W."/>
            <person name="Sekimoto H."/>
            <person name="Kawachi M."/>
            <person name="Minakuchi Y."/>
            <person name="Toyoda A."/>
            <person name="Nozaki H."/>
        </authorList>
    </citation>
    <scope>NUCLEOTIDE SEQUENCE [LARGE SCALE GENOMIC DNA]</scope>
    <source>
        <strain evidence="1 2">NIES-4468</strain>
    </source>
</reference>
<evidence type="ECO:0000313" key="1">
    <source>
        <dbReference type="EMBL" id="GLI59157.1"/>
    </source>
</evidence>
<dbReference type="Proteomes" id="UP001165090">
    <property type="component" value="Unassembled WGS sequence"/>
</dbReference>